<dbReference type="PROSITE" id="PS50234">
    <property type="entry name" value="VWFA"/>
    <property type="match status" value="1"/>
</dbReference>
<name>A0A165HWP8_EXIGL</name>
<dbReference type="PANTHER" id="PTHR34706:SF1">
    <property type="entry name" value="VWFA DOMAIN-CONTAINING PROTEIN"/>
    <property type="match status" value="1"/>
</dbReference>
<dbReference type="InterPro" id="IPR002035">
    <property type="entry name" value="VWF_A"/>
</dbReference>
<dbReference type="Gene3D" id="3.40.50.410">
    <property type="entry name" value="von Willebrand factor, type A domain"/>
    <property type="match status" value="1"/>
</dbReference>
<dbReference type="PANTHER" id="PTHR34706">
    <property type="entry name" value="SLR1338 PROTEIN"/>
    <property type="match status" value="1"/>
</dbReference>
<dbReference type="AlphaFoldDB" id="A0A165HWP8"/>
<proteinExistence type="predicted"/>
<evidence type="ECO:0000313" key="2">
    <source>
        <dbReference type="EMBL" id="KZV92567.1"/>
    </source>
</evidence>
<dbReference type="STRING" id="1314781.A0A165HWP8"/>
<protein>
    <recommendedName>
        <fullName evidence="1">VWFA domain-containing protein</fullName>
    </recommendedName>
</protein>
<keyword evidence="3" id="KW-1185">Reference proteome</keyword>
<organism evidence="2 3">
    <name type="scientific">Exidia glandulosa HHB12029</name>
    <dbReference type="NCBI Taxonomy" id="1314781"/>
    <lineage>
        <taxon>Eukaryota</taxon>
        <taxon>Fungi</taxon>
        <taxon>Dikarya</taxon>
        <taxon>Basidiomycota</taxon>
        <taxon>Agaricomycotina</taxon>
        <taxon>Agaricomycetes</taxon>
        <taxon>Auriculariales</taxon>
        <taxon>Exidiaceae</taxon>
        <taxon>Exidia</taxon>
    </lineage>
</organism>
<feature type="domain" description="VWFA" evidence="1">
    <location>
        <begin position="14"/>
        <end position="228"/>
    </location>
</feature>
<dbReference type="EMBL" id="KV426006">
    <property type="protein sequence ID" value="KZV92567.1"/>
    <property type="molecule type" value="Genomic_DNA"/>
</dbReference>
<dbReference type="InParanoid" id="A0A165HWP8"/>
<dbReference type="OrthoDB" id="2142040at2759"/>
<accession>A0A165HWP8</accession>
<reference evidence="2 3" key="1">
    <citation type="journal article" date="2016" name="Mol. Biol. Evol.">
        <title>Comparative Genomics of Early-Diverging Mushroom-Forming Fungi Provides Insights into the Origins of Lignocellulose Decay Capabilities.</title>
        <authorList>
            <person name="Nagy L.G."/>
            <person name="Riley R."/>
            <person name="Tritt A."/>
            <person name="Adam C."/>
            <person name="Daum C."/>
            <person name="Floudas D."/>
            <person name="Sun H."/>
            <person name="Yadav J.S."/>
            <person name="Pangilinan J."/>
            <person name="Larsson K.H."/>
            <person name="Matsuura K."/>
            <person name="Barry K."/>
            <person name="Labutti K."/>
            <person name="Kuo R."/>
            <person name="Ohm R.A."/>
            <person name="Bhattacharya S.S."/>
            <person name="Shirouzu T."/>
            <person name="Yoshinaga Y."/>
            <person name="Martin F.M."/>
            <person name="Grigoriev I.V."/>
            <person name="Hibbett D.S."/>
        </authorList>
    </citation>
    <scope>NUCLEOTIDE SEQUENCE [LARGE SCALE GENOMIC DNA]</scope>
    <source>
        <strain evidence="2 3">HHB12029</strain>
    </source>
</reference>
<gene>
    <name evidence="2" type="ORF">EXIGLDRAFT_836362</name>
</gene>
<dbReference type="Proteomes" id="UP000077266">
    <property type="component" value="Unassembled WGS sequence"/>
</dbReference>
<evidence type="ECO:0000259" key="1">
    <source>
        <dbReference type="PROSITE" id="PS50234"/>
    </source>
</evidence>
<dbReference type="InterPro" id="IPR036465">
    <property type="entry name" value="vWFA_dom_sf"/>
</dbReference>
<dbReference type="SUPFAM" id="SSF53300">
    <property type="entry name" value="vWA-like"/>
    <property type="match status" value="1"/>
</dbReference>
<sequence length="234" mass="26035">MPNSKNITTLEHYDTVFLLDDSNRMLNELADAKAAVTTLAAEVKSNTFKGGEPSLRFFNSEMVVSNVGNVEPNILARLYSENTLDGAAYLGQALKKVLDNYFNTLHEALKESATRFDSVKGLNVIVISNGNFADKPSKIVNTILPTIQQLKRFTRPSLESLERHIGIQLVQLGDDKMGADAMRKLDEETKLNDSEDIFDTTQWDSDPNVKWDSKSAKATLRKILLGALAERLDD</sequence>
<evidence type="ECO:0000313" key="3">
    <source>
        <dbReference type="Proteomes" id="UP000077266"/>
    </source>
</evidence>